<dbReference type="PANTHER" id="PTHR23176">
    <property type="entry name" value="RHO/RAC/CDC GTPASE-ACTIVATING PROTEIN"/>
    <property type="match status" value="1"/>
</dbReference>
<feature type="compositionally biased region" description="Polar residues" evidence="3">
    <location>
        <begin position="1"/>
        <end position="10"/>
    </location>
</feature>
<dbReference type="FunFam" id="1.10.555.10:FF:000041">
    <property type="entry name" value="Rho GTPase activator (Rgd1)"/>
    <property type="match status" value="1"/>
</dbReference>
<feature type="compositionally biased region" description="Low complexity" evidence="3">
    <location>
        <begin position="549"/>
        <end position="572"/>
    </location>
</feature>
<dbReference type="EMBL" id="JAQQWP010000001">
    <property type="protein sequence ID" value="KAK8132961.1"/>
    <property type="molecule type" value="Genomic_DNA"/>
</dbReference>
<dbReference type="InterPro" id="IPR001060">
    <property type="entry name" value="FCH_dom"/>
</dbReference>
<dbReference type="SMART" id="SM00055">
    <property type="entry name" value="FCH"/>
    <property type="match status" value="1"/>
</dbReference>
<dbReference type="Pfam" id="PF00620">
    <property type="entry name" value="RhoGAP"/>
    <property type="match status" value="1"/>
</dbReference>
<dbReference type="SMART" id="SM00324">
    <property type="entry name" value="RhoGAP"/>
    <property type="match status" value="1"/>
</dbReference>
<comment type="caution">
    <text evidence="6">The sequence shown here is derived from an EMBL/GenBank/DDBJ whole genome shotgun (WGS) entry which is preliminary data.</text>
</comment>
<dbReference type="SUPFAM" id="SSF103657">
    <property type="entry name" value="BAR/IMD domain-like"/>
    <property type="match status" value="1"/>
</dbReference>
<dbReference type="Gene3D" id="1.10.555.10">
    <property type="entry name" value="Rho GTPase activation protein"/>
    <property type="match status" value="1"/>
</dbReference>
<evidence type="ECO:0000313" key="6">
    <source>
        <dbReference type="EMBL" id="KAK8132961.1"/>
    </source>
</evidence>
<feature type="domain" description="F-BAR" evidence="5">
    <location>
        <begin position="77"/>
        <end position="337"/>
    </location>
</feature>
<dbReference type="Proteomes" id="UP001392437">
    <property type="component" value="Unassembled WGS sequence"/>
</dbReference>
<dbReference type="InterPro" id="IPR008936">
    <property type="entry name" value="Rho_GTPase_activation_prot"/>
</dbReference>
<feature type="compositionally biased region" description="Low complexity" evidence="3">
    <location>
        <begin position="393"/>
        <end position="407"/>
    </location>
</feature>
<dbReference type="GO" id="GO:0005096">
    <property type="term" value="F:GTPase activator activity"/>
    <property type="evidence" value="ECO:0007669"/>
    <property type="project" value="UniProtKB-KW"/>
</dbReference>
<evidence type="ECO:0000259" key="4">
    <source>
        <dbReference type="PROSITE" id="PS50238"/>
    </source>
</evidence>
<dbReference type="InterPro" id="IPR031160">
    <property type="entry name" value="F_BAR_dom"/>
</dbReference>
<proteinExistence type="predicted"/>
<dbReference type="FunFam" id="1.20.1270.60:FF:000063">
    <property type="entry name" value="Rho GTPase activator"/>
    <property type="match status" value="1"/>
</dbReference>
<dbReference type="PANTHER" id="PTHR23176:SF136">
    <property type="entry name" value="RHO GTPASE ACTIVATOR (RGD1)"/>
    <property type="match status" value="1"/>
</dbReference>
<feature type="compositionally biased region" description="Polar residues" evidence="3">
    <location>
        <begin position="380"/>
        <end position="392"/>
    </location>
</feature>
<dbReference type="Pfam" id="PF00611">
    <property type="entry name" value="FCH"/>
    <property type="match status" value="1"/>
</dbReference>
<dbReference type="PROSITE" id="PS50238">
    <property type="entry name" value="RHOGAP"/>
    <property type="match status" value="1"/>
</dbReference>
<dbReference type="SUPFAM" id="SSF48350">
    <property type="entry name" value="GTPase activation domain, GAP"/>
    <property type="match status" value="1"/>
</dbReference>
<feature type="region of interest" description="Disordered" evidence="3">
    <location>
        <begin position="380"/>
        <end position="575"/>
    </location>
</feature>
<reference evidence="6 7" key="1">
    <citation type="submission" date="2023-01" db="EMBL/GenBank/DDBJ databases">
        <title>Analysis of 21 Apiospora genomes using comparative genomics revels a genus with tremendous synthesis potential of carbohydrate active enzymes and secondary metabolites.</title>
        <authorList>
            <person name="Sorensen T."/>
        </authorList>
    </citation>
    <scope>NUCLEOTIDE SEQUENCE [LARGE SCALE GENOMIC DNA]</scope>
    <source>
        <strain evidence="6 7">CBS 117206</strain>
    </source>
</reference>
<keyword evidence="2" id="KW-0175">Coiled coil</keyword>
<accession>A0AAW0RDW9</accession>
<dbReference type="Gene3D" id="1.20.1270.60">
    <property type="entry name" value="Arfaptin homology (AH) domain/BAR domain"/>
    <property type="match status" value="1"/>
</dbReference>
<dbReference type="GO" id="GO:0005938">
    <property type="term" value="C:cell cortex"/>
    <property type="evidence" value="ECO:0007669"/>
    <property type="project" value="UniProtKB-ARBA"/>
</dbReference>
<evidence type="ECO:0000256" key="2">
    <source>
        <dbReference type="PROSITE-ProRule" id="PRU01077"/>
    </source>
</evidence>
<dbReference type="InterPro" id="IPR050729">
    <property type="entry name" value="Rho-GAP"/>
</dbReference>
<gene>
    <name evidence="6" type="ORF">PG999_001134</name>
</gene>
<dbReference type="GO" id="GO:0007165">
    <property type="term" value="P:signal transduction"/>
    <property type="evidence" value="ECO:0007669"/>
    <property type="project" value="InterPro"/>
</dbReference>
<feature type="compositionally biased region" description="Polar residues" evidence="3">
    <location>
        <begin position="471"/>
        <end position="507"/>
    </location>
</feature>
<name>A0AAW0RDW9_9PEZI</name>
<evidence type="ECO:0000256" key="3">
    <source>
        <dbReference type="SAM" id="MobiDB-lite"/>
    </source>
</evidence>
<feature type="region of interest" description="Disordered" evidence="3">
    <location>
        <begin position="1"/>
        <end position="72"/>
    </location>
</feature>
<feature type="compositionally biased region" description="Polar residues" evidence="3">
    <location>
        <begin position="22"/>
        <end position="45"/>
    </location>
</feature>
<keyword evidence="1" id="KW-0343">GTPase activation</keyword>
<dbReference type="AlphaFoldDB" id="A0AAW0RDW9"/>
<evidence type="ECO:0000313" key="7">
    <source>
        <dbReference type="Proteomes" id="UP001392437"/>
    </source>
</evidence>
<organism evidence="6 7">
    <name type="scientific">Apiospora kogelbergensis</name>
    <dbReference type="NCBI Taxonomy" id="1337665"/>
    <lineage>
        <taxon>Eukaryota</taxon>
        <taxon>Fungi</taxon>
        <taxon>Dikarya</taxon>
        <taxon>Ascomycota</taxon>
        <taxon>Pezizomycotina</taxon>
        <taxon>Sordariomycetes</taxon>
        <taxon>Xylariomycetidae</taxon>
        <taxon>Amphisphaeriales</taxon>
        <taxon>Apiosporaceae</taxon>
        <taxon>Apiospora</taxon>
    </lineage>
</organism>
<dbReference type="InterPro" id="IPR027267">
    <property type="entry name" value="AH/BAR_dom_sf"/>
</dbReference>
<evidence type="ECO:0000259" key="5">
    <source>
        <dbReference type="PROSITE" id="PS51741"/>
    </source>
</evidence>
<feature type="compositionally biased region" description="Polar residues" evidence="3">
    <location>
        <begin position="449"/>
        <end position="459"/>
    </location>
</feature>
<sequence length="775" mass="84256">MADFSRQSTDLPSPPPQPQLQRAPSMSFGSSNDPAAENEPQSQPANGAGLPSASGNTPSSAMAVGAATGGAKPEMPAQVQEVLASDIGVSTMLNRLKQSIASAREFAAFLKKRSDLEDGHAKGMKKLCRMTQDNIHQMDHRQGSFSHAYEEMLIIHDRMAENGVQFAVSLHQMQEDLIEVANIAEKHRKGWKQNGLAAEARLQDIESAMRKSKAKYDALADEYERVKTGEARQGGRFGFKGPKSAAQQEEDLLRKTQAADTDYMTKVQNYQAEKATMDSSTRPEAIKALTDLVRECDSGTTLQMQKFASFNEKLLLSNGLVISPLKHQSNIAGHNSRSSSMKEVIQAVDNHKDLEEYLLSFHSKLPPKPAEAKYERNPVLNPQHNMTMGSSTQMHQQQQARPQSQQQAPTLQMPPAGSMSMGSRTGAFDVSSPAGVPSPGYAQPPSMPAASQQRPPSQTGHERSFSHGALLNQSSMAPQQPQSNRNSTQAAPPSHSRYGNGSISQAGPPQLGALPFQTQQSPQEHSPPRHTGPPASMQAMPPPPPHQQQPPSSGRSASPPSSAMGPPAGGMSKPKQVFGVTLDRLYERDGLAVPMVVYQCIQAVDLYGLAVEGIYRLSGSATHIQKLKNGFDTDSDSRNLDFRNPENFFHDVNSVAGLLKQFCRDLPDPLFTGEHYQGFVEAAKADDDIVRRDSLHAIINSLPDPNYATLRALTLHLHRVMENSGVNRMNSQNLAIVFGPTLMGTAPGANIADAGWQVRAIDTILQNTYQIFDED</sequence>
<dbReference type="CDD" id="cd07652">
    <property type="entry name" value="F-BAR_Rgd1"/>
    <property type="match status" value="1"/>
</dbReference>
<feature type="domain" description="Rho-GAP" evidence="4">
    <location>
        <begin position="580"/>
        <end position="772"/>
    </location>
</feature>
<dbReference type="PROSITE" id="PS51741">
    <property type="entry name" value="F_BAR"/>
    <property type="match status" value="1"/>
</dbReference>
<protein>
    <submittedName>
        <fullName evidence="6">Beta-chimaerin</fullName>
    </submittedName>
</protein>
<keyword evidence="7" id="KW-1185">Reference proteome</keyword>
<dbReference type="InterPro" id="IPR000198">
    <property type="entry name" value="RhoGAP_dom"/>
</dbReference>
<evidence type="ECO:0000256" key="1">
    <source>
        <dbReference type="ARBA" id="ARBA00022468"/>
    </source>
</evidence>